<dbReference type="EC" id="2.7.13.3" evidence="3"/>
<accession>A0ABW1LHG8</accession>
<dbReference type="Pfam" id="PF00512">
    <property type="entry name" value="HisKA"/>
    <property type="match status" value="1"/>
</dbReference>
<comment type="subcellular location">
    <subcellularLocation>
        <location evidence="2">Cell membrane</location>
    </subcellularLocation>
</comment>
<dbReference type="Proteomes" id="UP001596135">
    <property type="component" value="Unassembled WGS sequence"/>
</dbReference>
<keyword evidence="5" id="KW-0808">Transferase</keyword>
<evidence type="ECO:0000256" key="6">
    <source>
        <dbReference type="ARBA" id="ARBA00022692"/>
    </source>
</evidence>
<dbReference type="InterPro" id="IPR004358">
    <property type="entry name" value="Sig_transdc_His_kin-like_C"/>
</dbReference>
<feature type="transmembrane region" description="Helical" evidence="11">
    <location>
        <begin position="20"/>
        <end position="44"/>
    </location>
</feature>
<dbReference type="PRINTS" id="PR00344">
    <property type="entry name" value="BCTRLSENSOR"/>
</dbReference>
<evidence type="ECO:0000256" key="7">
    <source>
        <dbReference type="ARBA" id="ARBA00022777"/>
    </source>
</evidence>
<evidence type="ECO:0000313" key="15">
    <source>
        <dbReference type="Proteomes" id="UP001596135"/>
    </source>
</evidence>
<dbReference type="GO" id="GO:0005524">
    <property type="term" value="F:ATP binding"/>
    <property type="evidence" value="ECO:0007669"/>
    <property type="project" value="UniProtKB-KW"/>
</dbReference>
<dbReference type="InterPro" id="IPR003660">
    <property type="entry name" value="HAMP_dom"/>
</dbReference>
<dbReference type="CDD" id="cd00082">
    <property type="entry name" value="HisKA"/>
    <property type="match status" value="1"/>
</dbReference>
<keyword evidence="4" id="KW-0597">Phosphoprotein</keyword>
<comment type="caution">
    <text evidence="14">The sequence shown here is derived from an EMBL/GenBank/DDBJ whole genome shotgun (WGS) entry which is preliminary data.</text>
</comment>
<evidence type="ECO:0000313" key="14">
    <source>
        <dbReference type="EMBL" id="MFC6042702.1"/>
    </source>
</evidence>
<name>A0ABW1LHG8_9ACTN</name>
<dbReference type="InterPro" id="IPR036097">
    <property type="entry name" value="HisK_dim/P_sf"/>
</dbReference>
<evidence type="ECO:0000259" key="12">
    <source>
        <dbReference type="PROSITE" id="PS50109"/>
    </source>
</evidence>
<dbReference type="InterPro" id="IPR003594">
    <property type="entry name" value="HATPase_dom"/>
</dbReference>
<evidence type="ECO:0000256" key="4">
    <source>
        <dbReference type="ARBA" id="ARBA00022553"/>
    </source>
</evidence>
<dbReference type="SUPFAM" id="SSF158472">
    <property type="entry name" value="HAMP domain-like"/>
    <property type="match status" value="1"/>
</dbReference>
<dbReference type="SUPFAM" id="SSF55874">
    <property type="entry name" value="ATPase domain of HSP90 chaperone/DNA topoisomerase II/histidine kinase"/>
    <property type="match status" value="1"/>
</dbReference>
<dbReference type="EMBL" id="JBHSRJ010000003">
    <property type="protein sequence ID" value="MFC6042702.1"/>
    <property type="molecule type" value="Genomic_DNA"/>
</dbReference>
<evidence type="ECO:0000256" key="11">
    <source>
        <dbReference type="SAM" id="Phobius"/>
    </source>
</evidence>
<dbReference type="Pfam" id="PF02518">
    <property type="entry name" value="HATPase_c"/>
    <property type="match status" value="1"/>
</dbReference>
<organism evidence="14 15">
    <name type="scientific">Nocardioides hankookensis</name>
    <dbReference type="NCBI Taxonomy" id="443157"/>
    <lineage>
        <taxon>Bacteria</taxon>
        <taxon>Bacillati</taxon>
        <taxon>Actinomycetota</taxon>
        <taxon>Actinomycetes</taxon>
        <taxon>Propionibacteriales</taxon>
        <taxon>Nocardioidaceae</taxon>
        <taxon>Nocardioides</taxon>
    </lineage>
</organism>
<keyword evidence="6 11" id="KW-0812">Transmembrane</keyword>
<dbReference type="SMART" id="SM00304">
    <property type="entry name" value="HAMP"/>
    <property type="match status" value="1"/>
</dbReference>
<keyword evidence="8 11" id="KW-1133">Transmembrane helix</keyword>
<evidence type="ECO:0000256" key="3">
    <source>
        <dbReference type="ARBA" id="ARBA00012438"/>
    </source>
</evidence>
<feature type="domain" description="HAMP" evidence="13">
    <location>
        <begin position="191"/>
        <end position="243"/>
    </location>
</feature>
<evidence type="ECO:0000256" key="1">
    <source>
        <dbReference type="ARBA" id="ARBA00000085"/>
    </source>
</evidence>
<evidence type="ECO:0000256" key="10">
    <source>
        <dbReference type="ARBA" id="ARBA00023136"/>
    </source>
</evidence>
<dbReference type="RefSeq" id="WP_379151893.1">
    <property type="nucleotide sequence ID" value="NZ_JBHSRJ010000003.1"/>
</dbReference>
<dbReference type="Gene3D" id="6.10.340.10">
    <property type="match status" value="1"/>
</dbReference>
<dbReference type="PROSITE" id="PS50885">
    <property type="entry name" value="HAMP"/>
    <property type="match status" value="1"/>
</dbReference>
<dbReference type="InterPro" id="IPR003661">
    <property type="entry name" value="HisK_dim/P_dom"/>
</dbReference>
<dbReference type="Pfam" id="PF00672">
    <property type="entry name" value="HAMP"/>
    <property type="match status" value="1"/>
</dbReference>
<comment type="catalytic activity">
    <reaction evidence="1">
        <text>ATP + protein L-histidine = ADP + protein N-phospho-L-histidine.</text>
        <dbReference type="EC" id="2.7.13.3"/>
    </reaction>
</comment>
<dbReference type="CDD" id="cd00075">
    <property type="entry name" value="HATPase"/>
    <property type="match status" value="1"/>
</dbReference>
<dbReference type="InterPro" id="IPR005467">
    <property type="entry name" value="His_kinase_dom"/>
</dbReference>
<evidence type="ECO:0000256" key="2">
    <source>
        <dbReference type="ARBA" id="ARBA00004236"/>
    </source>
</evidence>
<sequence length="470" mass="50506">MTVLPPPGTDGRWHYRRSLASRVTILTTLAAGATVALMALGAYVTVRMQLQSTLDDSLMHRAETTSTGIVCDTQLQVPPEYFGASDVWVACLDGVGNKVLRAKDTDEMRRLIGAPEEAVAKDQRHSSIRTVSGDGTRWRLAAVHRADGSTMVIMQPLDAQERLLAKLGTVMLLFGLAGVIGAGLAGWGVARNGLRPVRRLTDAAEHIARTEDLRPLPVEGDDELARLATAFNQMLLALAASRDRQRQLVADAGHELRTPLTSLRTNLDLLSQVDAAGVGLPPEARAELLEDVHAQIEELTTLIGDLVELARDEPLTHVVEPVDLPELVDRVVARVRRRAPGLSFDVELAPWYVIGEGAGLERAVTNLLDNAAKWSPEDGTVTVRLLDGTLTVDDQGPGIAPADRPHVFDRFYRSQESRGMSGSGLGLSIVRQVAERHSGTVTADDAPGGGARLTLWLPGAAAPVPTWTPA</sequence>
<dbReference type="PANTHER" id="PTHR45436">
    <property type="entry name" value="SENSOR HISTIDINE KINASE YKOH"/>
    <property type="match status" value="1"/>
</dbReference>
<dbReference type="SUPFAM" id="SSF47384">
    <property type="entry name" value="Homodimeric domain of signal transducing histidine kinase"/>
    <property type="match status" value="1"/>
</dbReference>
<keyword evidence="10 11" id="KW-0472">Membrane</keyword>
<protein>
    <recommendedName>
        <fullName evidence="3">histidine kinase</fullName>
        <ecNumber evidence="3">2.7.13.3</ecNumber>
    </recommendedName>
</protein>
<keyword evidence="14" id="KW-0067">ATP-binding</keyword>
<dbReference type="InterPro" id="IPR050428">
    <property type="entry name" value="TCS_sensor_his_kinase"/>
</dbReference>
<keyword evidence="9" id="KW-0902">Two-component regulatory system</keyword>
<evidence type="ECO:0000256" key="5">
    <source>
        <dbReference type="ARBA" id="ARBA00022679"/>
    </source>
</evidence>
<dbReference type="InterPro" id="IPR036890">
    <property type="entry name" value="HATPase_C_sf"/>
</dbReference>
<dbReference type="SMART" id="SM00388">
    <property type="entry name" value="HisKA"/>
    <property type="match status" value="1"/>
</dbReference>
<dbReference type="Gene3D" id="3.30.565.10">
    <property type="entry name" value="Histidine kinase-like ATPase, C-terminal domain"/>
    <property type="match status" value="1"/>
</dbReference>
<reference evidence="15" key="1">
    <citation type="journal article" date="2019" name="Int. J. Syst. Evol. Microbiol.">
        <title>The Global Catalogue of Microorganisms (GCM) 10K type strain sequencing project: providing services to taxonomists for standard genome sequencing and annotation.</title>
        <authorList>
            <consortium name="The Broad Institute Genomics Platform"/>
            <consortium name="The Broad Institute Genome Sequencing Center for Infectious Disease"/>
            <person name="Wu L."/>
            <person name="Ma J."/>
        </authorList>
    </citation>
    <scope>NUCLEOTIDE SEQUENCE [LARGE SCALE GENOMIC DNA]</scope>
    <source>
        <strain evidence="15">CCUG 54522</strain>
    </source>
</reference>
<dbReference type="CDD" id="cd06225">
    <property type="entry name" value="HAMP"/>
    <property type="match status" value="1"/>
</dbReference>
<feature type="domain" description="Histidine kinase" evidence="12">
    <location>
        <begin position="251"/>
        <end position="461"/>
    </location>
</feature>
<dbReference type="SMART" id="SM00387">
    <property type="entry name" value="HATPase_c"/>
    <property type="match status" value="1"/>
</dbReference>
<evidence type="ECO:0000256" key="8">
    <source>
        <dbReference type="ARBA" id="ARBA00022989"/>
    </source>
</evidence>
<evidence type="ECO:0000259" key="13">
    <source>
        <dbReference type="PROSITE" id="PS50885"/>
    </source>
</evidence>
<dbReference type="PANTHER" id="PTHR45436:SF5">
    <property type="entry name" value="SENSOR HISTIDINE KINASE TRCS"/>
    <property type="match status" value="1"/>
</dbReference>
<keyword evidence="14" id="KW-0547">Nucleotide-binding</keyword>
<proteinExistence type="predicted"/>
<feature type="transmembrane region" description="Helical" evidence="11">
    <location>
        <begin position="170"/>
        <end position="190"/>
    </location>
</feature>
<evidence type="ECO:0000256" key="9">
    <source>
        <dbReference type="ARBA" id="ARBA00023012"/>
    </source>
</evidence>
<dbReference type="PROSITE" id="PS50109">
    <property type="entry name" value="HIS_KIN"/>
    <property type="match status" value="1"/>
</dbReference>
<gene>
    <name evidence="14" type="ORF">ACFPYL_06445</name>
</gene>
<dbReference type="Gene3D" id="1.10.287.130">
    <property type="match status" value="1"/>
</dbReference>
<keyword evidence="7" id="KW-0418">Kinase</keyword>
<keyword evidence="15" id="KW-1185">Reference proteome</keyword>